<protein>
    <submittedName>
        <fullName evidence="9">Unannotated protein</fullName>
    </submittedName>
</protein>
<dbReference type="InterPro" id="IPR033709">
    <property type="entry name" value="Anticodon_Ile_ABEc"/>
</dbReference>
<dbReference type="InterPro" id="IPR013155">
    <property type="entry name" value="M/V/L/I-tRNA-synth_anticd-bd"/>
</dbReference>
<dbReference type="GO" id="GO:0004822">
    <property type="term" value="F:isoleucine-tRNA ligase activity"/>
    <property type="evidence" value="ECO:0007669"/>
    <property type="project" value="UniProtKB-EC"/>
</dbReference>
<evidence type="ECO:0000259" key="7">
    <source>
        <dbReference type="Pfam" id="PF00133"/>
    </source>
</evidence>
<dbReference type="GO" id="GO:0005524">
    <property type="term" value="F:ATP binding"/>
    <property type="evidence" value="ECO:0007669"/>
    <property type="project" value="UniProtKB-KW"/>
</dbReference>
<dbReference type="PANTHER" id="PTHR42780">
    <property type="entry name" value="SOLEUCYL-TRNA SYNTHETASE"/>
    <property type="match status" value="1"/>
</dbReference>
<evidence type="ECO:0000256" key="3">
    <source>
        <dbReference type="ARBA" id="ARBA00022840"/>
    </source>
</evidence>
<dbReference type="Gene3D" id="1.10.730.10">
    <property type="entry name" value="Isoleucyl-tRNA Synthetase, Domain 1"/>
    <property type="match status" value="1"/>
</dbReference>
<dbReference type="SUPFAM" id="SSF47323">
    <property type="entry name" value="Anticodon-binding domain of a subclass of class I aminoacyl-tRNA synthetases"/>
    <property type="match status" value="1"/>
</dbReference>
<evidence type="ECO:0000256" key="5">
    <source>
        <dbReference type="ARBA" id="ARBA00023146"/>
    </source>
</evidence>
<reference evidence="9" key="1">
    <citation type="submission" date="2020-05" db="EMBL/GenBank/DDBJ databases">
        <authorList>
            <person name="Chiriac C."/>
            <person name="Salcher M."/>
            <person name="Ghai R."/>
            <person name="Kavagutti S V."/>
        </authorList>
    </citation>
    <scope>NUCLEOTIDE SEQUENCE</scope>
</reference>
<keyword evidence="1" id="KW-0436">Ligase</keyword>
<dbReference type="Gene3D" id="3.40.50.620">
    <property type="entry name" value="HUPs"/>
    <property type="match status" value="1"/>
</dbReference>
<dbReference type="SUPFAM" id="SSF52374">
    <property type="entry name" value="Nucleotidylyl transferase"/>
    <property type="match status" value="1"/>
</dbReference>
<accession>A0A6J7NMG7</accession>
<keyword evidence="5" id="KW-0030">Aminoacyl-tRNA synthetase</keyword>
<dbReference type="GO" id="GO:0006428">
    <property type="term" value="P:isoleucyl-tRNA aminoacylation"/>
    <property type="evidence" value="ECO:0007669"/>
    <property type="project" value="TreeGrafter"/>
</dbReference>
<feature type="domain" description="Aminoacyl-tRNA synthetase class Ia" evidence="7">
    <location>
        <begin position="2"/>
        <end position="114"/>
    </location>
</feature>
<feature type="domain" description="Methionyl/Valyl/Leucyl/Isoleucyl-tRNA synthetase anticodon-binding" evidence="8">
    <location>
        <begin position="169"/>
        <end position="307"/>
    </location>
</feature>
<dbReference type="Pfam" id="PF08264">
    <property type="entry name" value="Anticodon_1"/>
    <property type="match status" value="1"/>
</dbReference>
<dbReference type="InterPro" id="IPR002300">
    <property type="entry name" value="aa-tRNA-synth_Ia"/>
</dbReference>
<evidence type="ECO:0000256" key="1">
    <source>
        <dbReference type="ARBA" id="ARBA00022598"/>
    </source>
</evidence>
<dbReference type="Pfam" id="PF00133">
    <property type="entry name" value="tRNA-synt_1"/>
    <property type="match status" value="1"/>
</dbReference>
<keyword evidence="2" id="KW-0547">Nucleotide-binding</keyword>
<keyword evidence="4" id="KW-0648">Protein biosynthesis</keyword>
<sequence length="514" mass="56763">MRRVAPVLDAWFDSGSMPSAQRHHPFENADSFNGAFPADCICEAIDQTRGWFYSLLAVNSLVFGSTPYKNVVCLALIVDENGQKMSKSRGNVIAPFDIFDTLGADALRWYFFSSGQPWTPRRVFPDGIREATRQTLLTLWNVFSFFATYADLDGWQPDPQAAPPTHVLDRWILSELDDTVATVTASLEGFDALSGSGRIAKFIDDLSNWYVRRSRPRFWKSSDAAAHATLYECLTTISQVLAPFCPFLSDEIYTTLTGGQSVHLTDWPAASGRHEPLLAEQMDAARRLVSLGRSARTDAKMKVRQPLARALLLHGGTNLSPEIEAEIKVELNVKTLERLDSLSGLMGWSVIPNFRLLGPRLGQRVNEIKAALADADGSALHAQLAEQGWIEIAGERLSSEEVEVRAEKHADLALVEDDGWAVALDLELDDELRAEGTSRELVRSLNDARKTAGLEIADRIAVTIDADDGLRAVIETHRETIMAEVLARSLEFGEGDRAIEIDGTSIPISIIRVD</sequence>
<name>A0A6J7NMG7_9ZZZZ</name>
<dbReference type="Pfam" id="PF19302">
    <property type="entry name" value="DUF5915"/>
    <property type="match status" value="1"/>
</dbReference>
<comment type="catalytic activity">
    <reaction evidence="6">
        <text>tRNA(Ile) + L-isoleucine + ATP = L-isoleucyl-tRNA(Ile) + AMP + diphosphate</text>
        <dbReference type="Rhea" id="RHEA:11060"/>
        <dbReference type="Rhea" id="RHEA-COMP:9666"/>
        <dbReference type="Rhea" id="RHEA-COMP:9695"/>
        <dbReference type="ChEBI" id="CHEBI:30616"/>
        <dbReference type="ChEBI" id="CHEBI:33019"/>
        <dbReference type="ChEBI" id="CHEBI:58045"/>
        <dbReference type="ChEBI" id="CHEBI:78442"/>
        <dbReference type="ChEBI" id="CHEBI:78528"/>
        <dbReference type="ChEBI" id="CHEBI:456215"/>
        <dbReference type="EC" id="6.1.1.5"/>
    </reaction>
</comment>
<keyword evidence="3" id="KW-0067">ATP-binding</keyword>
<dbReference type="InterPro" id="IPR014729">
    <property type="entry name" value="Rossmann-like_a/b/a_fold"/>
</dbReference>
<dbReference type="InterPro" id="IPR009080">
    <property type="entry name" value="tRNAsynth_Ia_anticodon-bd"/>
</dbReference>
<dbReference type="GO" id="GO:0000049">
    <property type="term" value="F:tRNA binding"/>
    <property type="evidence" value="ECO:0007669"/>
    <property type="project" value="InterPro"/>
</dbReference>
<dbReference type="CDD" id="cd07961">
    <property type="entry name" value="Anticodon_Ia_Ile_ABEc"/>
    <property type="match status" value="1"/>
</dbReference>
<evidence type="ECO:0000256" key="2">
    <source>
        <dbReference type="ARBA" id="ARBA00022741"/>
    </source>
</evidence>
<dbReference type="InterPro" id="IPR023586">
    <property type="entry name" value="Ile-tRNA-ligase_type2"/>
</dbReference>
<evidence type="ECO:0000259" key="8">
    <source>
        <dbReference type="Pfam" id="PF08264"/>
    </source>
</evidence>
<dbReference type="PANTHER" id="PTHR42780:SF1">
    <property type="entry name" value="ISOLEUCINE--TRNA LIGASE, CYTOPLASMIC"/>
    <property type="match status" value="1"/>
</dbReference>
<dbReference type="AlphaFoldDB" id="A0A6J7NMG7"/>
<evidence type="ECO:0000313" key="9">
    <source>
        <dbReference type="EMBL" id="CAB4994316.1"/>
    </source>
</evidence>
<evidence type="ECO:0000256" key="4">
    <source>
        <dbReference type="ARBA" id="ARBA00022917"/>
    </source>
</evidence>
<dbReference type="EMBL" id="CAFBOK010000199">
    <property type="protein sequence ID" value="CAB4994316.1"/>
    <property type="molecule type" value="Genomic_DNA"/>
</dbReference>
<gene>
    <name evidence="9" type="ORF">UFOPK3927_01487</name>
</gene>
<organism evidence="9">
    <name type="scientific">freshwater metagenome</name>
    <dbReference type="NCBI Taxonomy" id="449393"/>
    <lineage>
        <taxon>unclassified sequences</taxon>
        <taxon>metagenomes</taxon>
        <taxon>ecological metagenomes</taxon>
    </lineage>
</organism>
<proteinExistence type="predicted"/>
<evidence type="ECO:0000256" key="6">
    <source>
        <dbReference type="ARBA" id="ARBA00048359"/>
    </source>
</evidence>